<dbReference type="RefSeq" id="XP_008606843.1">
    <property type="nucleotide sequence ID" value="XM_008608621.1"/>
</dbReference>
<keyword evidence="1" id="KW-0597">Phosphoprotein</keyword>
<name>T0QY25_SAPDV</name>
<dbReference type="SMART" id="SM00233">
    <property type="entry name" value="PH"/>
    <property type="match status" value="1"/>
</dbReference>
<dbReference type="PANTHER" id="PTHR22902">
    <property type="entry name" value="SESQUIPEDALIAN"/>
    <property type="match status" value="1"/>
</dbReference>
<feature type="region of interest" description="Disordered" evidence="2">
    <location>
        <begin position="304"/>
        <end position="328"/>
    </location>
</feature>
<keyword evidence="5" id="KW-1185">Reference proteome</keyword>
<dbReference type="OMA" id="ANSICMF"/>
<dbReference type="GO" id="GO:0055037">
    <property type="term" value="C:recycling endosome"/>
    <property type="evidence" value="ECO:0007669"/>
    <property type="project" value="TreeGrafter"/>
</dbReference>
<evidence type="ECO:0000259" key="3">
    <source>
        <dbReference type="PROSITE" id="PS50003"/>
    </source>
</evidence>
<feature type="compositionally biased region" description="Low complexity" evidence="2">
    <location>
        <begin position="312"/>
        <end position="321"/>
    </location>
</feature>
<dbReference type="AlphaFoldDB" id="T0QY25"/>
<dbReference type="GO" id="GO:0001881">
    <property type="term" value="P:receptor recycling"/>
    <property type="evidence" value="ECO:0007669"/>
    <property type="project" value="TreeGrafter"/>
</dbReference>
<dbReference type="GeneID" id="19943732"/>
<feature type="compositionally biased region" description="Polar residues" evidence="2">
    <location>
        <begin position="277"/>
        <end position="289"/>
    </location>
</feature>
<dbReference type="InParanoid" id="T0QY25"/>
<dbReference type="GO" id="GO:0042147">
    <property type="term" value="P:retrograde transport, endosome to Golgi"/>
    <property type="evidence" value="ECO:0007669"/>
    <property type="project" value="TreeGrafter"/>
</dbReference>
<dbReference type="GO" id="GO:0007032">
    <property type="term" value="P:endosome organization"/>
    <property type="evidence" value="ECO:0007669"/>
    <property type="project" value="TreeGrafter"/>
</dbReference>
<gene>
    <name evidence="4" type="ORF">SDRG_03005</name>
</gene>
<dbReference type="GO" id="GO:0005802">
    <property type="term" value="C:trans-Golgi network"/>
    <property type="evidence" value="ECO:0007669"/>
    <property type="project" value="TreeGrafter"/>
</dbReference>
<dbReference type="PROSITE" id="PS50003">
    <property type="entry name" value="PH_DOMAIN"/>
    <property type="match status" value="1"/>
</dbReference>
<evidence type="ECO:0000313" key="4">
    <source>
        <dbReference type="EMBL" id="EQC39571.1"/>
    </source>
</evidence>
<reference evidence="4 5" key="1">
    <citation type="submission" date="2012-04" db="EMBL/GenBank/DDBJ databases">
        <title>The Genome Sequence of Saprolegnia declina VS20.</title>
        <authorList>
            <consortium name="The Broad Institute Genome Sequencing Platform"/>
            <person name="Russ C."/>
            <person name="Nusbaum C."/>
            <person name="Tyler B."/>
            <person name="van West P."/>
            <person name="Dieguez-Uribeondo J."/>
            <person name="de Bruijn I."/>
            <person name="Tripathy S."/>
            <person name="Jiang R."/>
            <person name="Young S.K."/>
            <person name="Zeng Q."/>
            <person name="Gargeya S."/>
            <person name="Fitzgerald M."/>
            <person name="Haas B."/>
            <person name="Abouelleil A."/>
            <person name="Alvarado L."/>
            <person name="Arachchi H.M."/>
            <person name="Berlin A."/>
            <person name="Chapman S.B."/>
            <person name="Goldberg J."/>
            <person name="Griggs A."/>
            <person name="Gujja S."/>
            <person name="Hansen M."/>
            <person name="Howarth C."/>
            <person name="Imamovic A."/>
            <person name="Larimer J."/>
            <person name="McCowen C."/>
            <person name="Montmayeur A."/>
            <person name="Murphy C."/>
            <person name="Neiman D."/>
            <person name="Pearson M."/>
            <person name="Priest M."/>
            <person name="Roberts A."/>
            <person name="Saif S."/>
            <person name="Shea T."/>
            <person name="Sisk P."/>
            <person name="Sykes S."/>
            <person name="Wortman J."/>
            <person name="Nusbaum C."/>
            <person name="Birren B."/>
        </authorList>
    </citation>
    <scope>NUCLEOTIDE SEQUENCE [LARGE SCALE GENOMIC DNA]</scope>
    <source>
        <strain evidence="4 5">VS20</strain>
    </source>
</reference>
<feature type="compositionally biased region" description="Polar residues" evidence="2">
    <location>
        <begin position="260"/>
        <end position="270"/>
    </location>
</feature>
<dbReference type="eggNOG" id="ENOG502QSNP">
    <property type="taxonomic scope" value="Eukaryota"/>
</dbReference>
<dbReference type="InterPro" id="IPR011993">
    <property type="entry name" value="PH-like_dom_sf"/>
</dbReference>
<dbReference type="InterPro" id="IPR045188">
    <property type="entry name" value="Boi1/Boi2-like"/>
</dbReference>
<evidence type="ECO:0000256" key="2">
    <source>
        <dbReference type="SAM" id="MobiDB-lite"/>
    </source>
</evidence>
<dbReference type="GO" id="GO:0005829">
    <property type="term" value="C:cytosol"/>
    <property type="evidence" value="ECO:0007669"/>
    <property type="project" value="GOC"/>
</dbReference>
<dbReference type="GO" id="GO:0005769">
    <property type="term" value="C:early endosome"/>
    <property type="evidence" value="ECO:0007669"/>
    <property type="project" value="TreeGrafter"/>
</dbReference>
<dbReference type="Gene3D" id="2.30.29.30">
    <property type="entry name" value="Pleckstrin-homology domain (PH domain)/Phosphotyrosine-binding domain (PTB)"/>
    <property type="match status" value="1"/>
</dbReference>
<feature type="region of interest" description="Disordered" evidence="2">
    <location>
        <begin position="225"/>
        <end position="290"/>
    </location>
</feature>
<feature type="domain" description="PH" evidence="3">
    <location>
        <begin position="344"/>
        <end position="460"/>
    </location>
</feature>
<dbReference type="InterPro" id="IPR001849">
    <property type="entry name" value="PH_domain"/>
</dbReference>
<organism evidence="4 5">
    <name type="scientific">Saprolegnia diclina (strain VS20)</name>
    <dbReference type="NCBI Taxonomy" id="1156394"/>
    <lineage>
        <taxon>Eukaryota</taxon>
        <taxon>Sar</taxon>
        <taxon>Stramenopiles</taxon>
        <taxon>Oomycota</taxon>
        <taxon>Saprolegniomycetes</taxon>
        <taxon>Saprolegniales</taxon>
        <taxon>Saprolegniaceae</taxon>
        <taxon>Saprolegnia</taxon>
    </lineage>
</organism>
<dbReference type="Pfam" id="PF00169">
    <property type="entry name" value="PH"/>
    <property type="match status" value="1"/>
</dbReference>
<dbReference type="PANTHER" id="PTHR22902:SF27">
    <property type="entry name" value="PLECKSTRIN HOMOLOGY DOMAIN-CONTAINING FAMILY A MEMBER 3"/>
    <property type="match status" value="1"/>
</dbReference>
<dbReference type="EMBL" id="JH767138">
    <property type="protein sequence ID" value="EQC39571.1"/>
    <property type="molecule type" value="Genomic_DNA"/>
</dbReference>
<dbReference type="Proteomes" id="UP000030762">
    <property type="component" value="Unassembled WGS sequence"/>
</dbReference>
<dbReference type="VEuPathDB" id="FungiDB:SDRG_03005"/>
<evidence type="ECO:0000256" key="1">
    <source>
        <dbReference type="ARBA" id="ARBA00022553"/>
    </source>
</evidence>
<protein>
    <recommendedName>
        <fullName evidence="3">PH domain-containing protein</fullName>
    </recommendedName>
</protein>
<dbReference type="OrthoDB" id="185175at2759"/>
<dbReference type="SUPFAM" id="SSF50729">
    <property type="entry name" value="PH domain-like"/>
    <property type="match status" value="1"/>
</dbReference>
<feature type="region of interest" description="Disordered" evidence="2">
    <location>
        <begin position="1"/>
        <end position="22"/>
    </location>
</feature>
<accession>T0QY25</accession>
<sequence>MARPRLESNTTAKPDDDRARHTSLPLLGLQSFLKPMEDAKRSLTPAKVSPIAAHDEAPLDSCSGLKDQFLRLKQIFQKTTPETSTEAKTADAAKGLRRLSLDNSVWIDPRTLLDPHVFLFKLFVHDPWSNGAERWVLDDACLRGYMTCWTIETGGELVVLIARTIKALNANINPDIALQWIGRQLWGLTITLPLARNRELTMQHITVAASIDVALAKMVKVVSPEPNNANLPPPTSPRKAPHEAPETALAEVSLGPSHMRSLSNDTTTPTRAVGHSRSLSSDATSQHLRSLSGDLRAEVHDIGRLLAPPRSPTSSSSSSTTKTWHALTTPGPALLDDDPFARCAPEKTGWLKKRSTGLNSWQLRWFELKGNRLYYFKHEKDGLPKGAIVLDKVYCIRGAAGDPSPSLTISPSGANSICMFKFSDRLVHHVFSRRSCTLRVPDDDEIELNAWINAICRASFQCYLNVPTADANVDENELYKYSSFQYLRETDPLLWEINPLDQSAIKKKASVARTKTEYTYIMSKYAHVLRHILLPRARPISIEQTLRDIIPELFLINNILYGGETESIDDIFHVLEGYVKRFASTHDACVTAVSAVLQACARTIAGGDSFLVIRTLLGHGAGDTLIRPADSHGAPIVIDISSATPSLFTITLSSVFVFHLLDDVEKMTEDDSIEPLLRVQTLHVQEMDLLLGKSTRHLKIRQLAADDERIGGDLASGSSRSTTYDYGALLDGLA</sequence>
<proteinExistence type="predicted"/>
<evidence type="ECO:0000313" key="5">
    <source>
        <dbReference type="Proteomes" id="UP000030762"/>
    </source>
</evidence>